<evidence type="ECO:0000256" key="9">
    <source>
        <dbReference type="ARBA" id="ARBA00048336"/>
    </source>
</evidence>
<evidence type="ECO:0000256" key="13">
    <source>
        <dbReference type="ARBA" id="ARBA00079893"/>
    </source>
</evidence>
<dbReference type="EMBL" id="UFQT01000004">
    <property type="protein sequence ID" value="SSX17258.1"/>
    <property type="molecule type" value="Genomic_DNA"/>
</dbReference>
<evidence type="ECO:0000256" key="10">
    <source>
        <dbReference type="ARBA" id="ARBA00055891"/>
    </source>
</evidence>
<keyword evidence="5" id="KW-0904">Protein phosphatase</keyword>
<keyword evidence="4" id="KW-0378">Hydrolase</keyword>
<name>A0A336JXE2_CULSO</name>
<dbReference type="CDD" id="cd07521">
    <property type="entry name" value="HAD_FCP1-like"/>
    <property type="match status" value="1"/>
</dbReference>
<evidence type="ECO:0000313" key="15">
    <source>
        <dbReference type="EMBL" id="SSW96871.1"/>
    </source>
</evidence>
<accession>A0A336JXE2</accession>
<dbReference type="GO" id="GO:0016020">
    <property type="term" value="C:membrane"/>
    <property type="evidence" value="ECO:0007669"/>
    <property type="project" value="UniProtKB-SubCell"/>
</dbReference>
<dbReference type="Gene3D" id="3.40.50.1000">
    <property type="entry name" value="HAD superfamily/HAD-like"/>
    <property type="match status" value="1"/>
</dbReference>
<evidence type="ECO:0000256" key="8">
    <source>
        <dbReference type="ARBA" id="ARBA00047761"/>
    </source>
</evidence>
<dbReference type="GO" id="GO:0004722">
    <property type="term" value="F:protein serine/threonine phosphatase activity"/>
    <property type="evidence" value="ECO:0007669"/>
    <property type="project" value="UniProtKB-EC"/>
</dbReference>
<evidence type="ECO:0000256" key="11">
    <source>
        <dbReference type="ARBA" id="ARBA00061694"/>
    </source>
</evidence>
<evidence type="ECO:0000313" key="16">
    <source>
        <dbReference type="EMBL" id="SSX17258.1"/>
    </source>
</evidence>
<dbReference type="SUPFAM" id="SSF56784">
    <property type="entry name" value="HAD-like"/>
    <property type="match status" value="1"/>
</dbReference>
<dbReference type="OMA" id="RIWGFFM"/>
<comment type="catalytic activity">
    <reaction evidence="8">
        <text>O-phospho-L-seryl-[protein] + H2O = L-seryl-[protein] + phosphate</text>
        <dbReference type="Rhea" id="RHEA:20629"/>
        <dbReference type="Rhea" id="RHEA-COMP:9863"/>
        <dbReference type="Rhea" id="RHEA-COMP:11604"/>
        <dbReference type="ChEBI" id="CHEBI:15377"/>
        <dbReference type="ChEBI" id="CHEBI:29999"/>
        <dbReference type="ChEBI" id="CHEBI:43474"/>
        <dbReference type="ChEBI" id="CHEBI:83421"/>
        <dbReference type="EC" id="3.1.3.16"/>
    </reaction>
</comment>
<dbReference type="EC" id="3.1.3.16" evidence="2"/>
<keyword evidence="3" id="KW-0812">Transmembrane</keyword>
<dbReference type="PROSITE" id="PS50969">
    <property type="entry name" value="FCP1"/>
    <property type="match status" value="1"/>
</dbReference>
<comment type="function">
    <text evidence="10">Serine/threonine protein phosphatase that may dephosphorylate and activate lipin-like phosphatases. Lipins are phosphatidate phosphatases that catalyze the conversion of phosphatidic acid to diacylglycerol and control the metabolism of fatty acids at different levels. May indirectly modulate the lipid composition of nuclear and/or endoplasmic reticulum membranes and be required for proper nuclear membrane morphology and/or dynamics. May also indirectly regulate the production of lipid droplets and triacylglycerol.</text>
</comment>
<dbReference type="NCBIfam" id="TIGR02251">
    <property type="entry name" value="HIF-SF_euk"/>
    <property type="match status" value="1"/>
</dbReference>
<evidence type="ECO:0000259" key="14">
    <source>
        <dbReference type="PROSITE" id="PS50969"/>
    </source>
</evidence>
<evidence type="ECO:0000256" key="4">
    <source>
        <dbReference type="ARBA" id="ARBA00022801"/>
    </source>
</evidence>
<comment type="similarity">
    <text evidence="11">Belongs to the Dullard family.</text>
</comment>
<proteinExistence type="inferred from homology"/>
<dbReference type="VEuPathDB" id="VectorBase:CSON011480"/>
<comment type="catalytic activity">
    <reaction evidence="9">
        <text>O-phospho-L-threonyl-[protein] + H2O = L-threonyl-[protein] + phosphate</text>
        <dbReference type="Rhea" id="RHEA:47004"/>
        <dbReference type="Rhea" id="RHEA-COMP:11060"/>
        <dbReference type="Rhea" id="RHEA-COMP:11605"/>
        <dbReference type="ChEBI" id="CHEBI:15377"/>
        <dbReference type="ChEBI" id="CHEBI:30013"/>
        <dbReference type="ChEBI" id="CHEBI:43474"/>
        <dbReference type="ChEBI" id="CHEBI:61977"/>
        <dbReference type="EC" id="3.1.3.16"/>
    </reaction>
</comment>
<dbReference type="PANTHER" id="PTHR12210">
    <property type="entry name" value="DULLARD PROTEIN PHOSPHATASE"/>
    <property type="match status" value="1"/>
</dbReference>
<evidence type="ECO:0000256" key="7">
    <source>
        <dbReference type="ARBA" id="ARBA00023136"/>
    </source>
</evidence>
<dbReference type="AlphaFoldDB" id="A0A336JXE2"/>
<dbReference type="InterPro" id="IPR036412">
    <property type="entry name" value="HAD-like_sf"/>
</dbReference>
<dbReference type="InterPro" id="IPR004274">
    <property type="entry name" value="FCP1_dom"/>
</dbReference>
<evidence type="ECO:0000256" key="3">
    <source>
        <dbReference type="ARBA" id="ARBA00022692"/>
    </source>
</evidence>
<evidence type="ECO:0000256" key="1">
    <source>
        <dbReference type="ARBA" id="ARBA00004167"/>
    </source>
</evidence>
<dbReference type="FunFam" id="3.40.50.1000:FF:000044">
    <property type="entry name" value="CTD nuclear envelope phosphatase 1"/>
    <property type="match status" value="1"/>
</dbReference>
<gene>
    <name evidence="15" type="primary">CSON011480</name>
</gene>
<sequence>MWRSHTMKEMLKRALIFASKIWTCILYIFNRQVRNFVQHQPVKYELFPLSPVSRHRLTLVQKKTLVLDLDETLIHSHHDSMPRTNTVKPGTPHDFIVKVTIDRHPVRFFVHKRPHVDFFLDIVSHWYDLVIFTASMEIYGAAVADKLDNGRNILKRRYYRQHCTPDFGSYTKDLSAICSDLNRIFIIDNSPGAYRCFPNNAIPIKSWFSDPMDVSLLSLLPLLDALRFTHDVRSVLSRNLHLHRLW</sequence>
<dbReference type="InterPro" id="IPR050365">
    <property type="entry name" value="TIM50"/>
</dbReference>
<feature type="domain" description="FCP1 homology" evidence="14">
    <location>
        <begin position="58"/>
        <end position="226"/>
    </location>
</feature>
<reference evidence="15" key="1">
    <citation type="submission" date="2018-04" db="EMBL/GenBank/DDBJ databases">
        <authorList>
            <person name="Go L.Y."/>
            <person name="Mitchell J.A."/>
        </authorList>
    </citation>
    <scope>NUCLEOTIDE SEQUENCE</scope>
    <source>
        <tissue evidence="15">Whole organism</tissue>
    </source>
</reference>
<comment type="subcellular location">
    <subcellularLocation>
        <location evidence="1">Membrane</location>
        <topology evidence="1">Single-pass membrane protein</topology>
    </subcellularLocation>
</comment>
<keyword evidence="7" id="KW-0472">Membrane</keyword>
<dbReference type="GO" id="GO:0044091">
    <property type="term" value="P:membrane biogenesis"/>
    <property type="evidence" value="ECO:0007669"/>
    <property type="project" value="UniProtKB-ARBA"/>
</dbReference>
<evidence type="ECO:0000256" key="12">
    <source>
        <dbReference type="ARBA" id="ARBA00070329"/>
    </source>
</evidence>
<dbReference type="InterPro" id="IPR023214">
    <property type="entry name" value="HAD_sf"/>
</dbReference>
<evidence type="ECO:0000256" key="6">
    <source>
        <dbReference type="ARBA" id="ARBA00022989"/>
    </source>
</evidence>
<evidence type="ECO:0000256" key="2">
    <source>
        <dbReference type="ARBA" id="ARBA00013081"/>
    </source>
</evidence>
<dbReference type="Pfam" id="PF03031">
    <property type="entry name" value="NIF"/>
    <property type="match status" value="1"/>
</dbReference>
<dbReference type="GO" id="GO:0071763">
    <property type="term" value="P:nuclear membrane organization"/>
    <property type="evidence" value="ECO:0007669"/>
    <property type="project" value="UniProtKB-ARBA"/>
</dbReference>
<dbReference type="EMBL" id="UFQS01000004">
    <property type="protein sequence ID" value="SSW96871.1"/>
    <property type="molecule type" value="Genomic_DNA"/>
</dbReference>
<protein>
    <recommendedName>
        <fullName evidence="12">CTD nuclear envelope phosphatase 1 homolog</fullName>
        <ecNumber evidence="2">3.1.3.16</ecNumber>
    </recommendedName>
    <alternativeName>
        <fullName evidence="13">Serine/threonine-protein phosphatase dullard homolog</fullName>
    </alternativeName>
</protein>
<dbReference type="SMART" id="SM00577">
    <property type="entry name" value="CPDc"/>
    <property type="match status" value="1"/>
</dbReference>
<reference evidence="16" key="2">
    <citation type="submission" date="2018-07" db="EMBL/GenBank/DDBJ databases">
        <authorList>
            <person name="Quirk P.G."/>
            <person name="Krulwich T.A."/>
        </authorList>
    </citation>
    <scope>NUCLEOTIDE SEQUENCE</scope>
</reference>
<organism evidence="15">
    <name type="scientific">Culicoides sonorensis</name>
    <name type="common">Biting midge</name>
    <dbReference type="NCBI Taxonomy" id="179676"/>
    <lineage>
        <taxon>Eukaryota</taxon>
        <taxon>Metazoa</taxon>
        <taxon>Ecdysozoa</taxon>
        <taxon>Arthropoda</taxon>
        <taxon>Hexapoda</taxon>
        <taxon>Insecta</taxon>
        <taxon>Pterygota</taxon>
        <taxon>Neoptera</taxon>
        <taxon>Endopterygota</taxon>
        <taxon>Diptera</taxon>
        <taxon>Nematocera</taxon>
        <taxon>Chironomoidea</taxon>
        <taxon>Ceratopogonidae</taxon>
        <taxon>Ceratopogoninae</taxon>
        <taxon>Culicoides</taxon>
        <taxon>Monoculicoides</taxon>
    </lineage>
</organism>
<keyword evidence="6" id="KW-1133">Transmembrane helix</keyword>
<dbReference type="InterPro" id="IPR011948">
    <property type="entry name" value="Dullard_phosphatase"/>
</dbReference>
<evidence type="ECO:0000256" key="5">
    <source>
        <dbReference type="ARBA" id="ARBA00022912"/>
    </source>
</evidence>